<evidence type="ECO:0000313" key="2">
    <source>
        <dbReference type="EMBL" id="SDG20760.1"/>
    </source>
</evidence>
<evidence type="ECO:0000256" key="1">
    <source>
        <dbReference type="SAM" id="SignalP"/>
    </source>
</evidence>
<dbReference type="Gene3D" id="2.120.10.30">
    <property type="entry name" value="TolB, C-terminal domain"/>
    <property type="match status" value="1"/>
</dbReference>
<keyword evidence="3" id="KW-1185">Reference proteome</keyword>
<dbReference type="InterPro" id="IPR011042">
    <property type="entry name" value="6-blade_b-propeller_TolB-like"/>
</dbReference>
<sequence>MVIFSLRARVAAGVVSFAAALAIAPAVPAASAVSAEPVEISLPGTGVTLFENSADRLHVTSYNLSRNRTYLRDRSRDSFARKANYSEYTVSPGGGRAAGVSTSYTSAGFDTLVLLERGTGKSMMINTVRKPLTASYAFWSRDGSKIALTAERKSGGKWRTVGYAVVDVAARVSRYIPVPDVDPAGTFRWAADSTHLIVEHKDGVRFHRAGDGRVVRHIAKVGPPAGGEEALSPSGRLLTTWCPIRYAEKVCVIDRATGQIKNRVPTKAESLWGWWDESHVIAVVPKDGGYQAVVGDLRGRTVRVLAEISSSAYRTDKVYLSFTRK</sequence>
<organism evidence="2 3">
    <name type="scientific">Sinosporangium album</name>
    <dbReference type="NCBI Taxonomy" id="504805"/>
    <lineage>
        <taxon>Bacteria</taxon>
        <taxon>Bacillati</taxon>
        <taxon>Actinomycetota</taxon>
        <taxon>Actinomycetes</taxon>
        <taxon>Streptosporangiales</taxon>
        <taxon>Streptosporangiaceae</taxon>
        <taxon>Sinosporangium</taxon>
    </lineage>
</organism>
<accession>A0A1G7SEZ2</accession>
<feature type="signal peptide" evidence="1">
    <location>
        <begin position="1"/>
        <end position="29"/>
    </location>
</feature>
<name>A0A1G7SEZ2_9ACTN</name>
<dbReference type="InterPro" id="IPR011044">
    <property type="entry name" value="Quino_amine_DH_bsu"/>
</dbReference>
<dbReference type="SUPFAM" id="SSF50969">
    <property type="entry name" value="YVTN repeat-like/Quinoprotein amine dehydrogenase"/>
    <property type="match status" value="1"/>
</dbReference>
<proteinExistence type="predicted"/>
<evidence type="ECO:0008006" key="4">
    <source>
        <dbReference type="Google" id="ProtNLM"/>
    </source>
</evidence>
<dbReference type="STRING" id="504805.SAMN05421505_102255"/>
<evidence type="ECO:0000313" key="3">
    <source>
        <dbReference type="Proteomes" id="UP000198923"/>
    </source>
</evidence>
<feature type="chain" id="PRO_5038523234" description="WD40-like Beta Propeller Repeat" evidence="1">
    <location>
        <begin position="30"/>
        <end position="325"/>
    </location>
</feature>
<dbReference type="AlphaFoldDB" id="A0A1G7SEZ2"/>
<keyword evidence="1" id="KW-0732">Signal</keyword>
<gene>
    <name evidence="2" type="ORF">SAMN05421505_102255</name>
</gene>
<protein>
    <recommendedName>
        <fullName evidence="4">WD40-like Beta Propeller Repeat</fullName>
    </recommendedName>
</protein>
<reference evidence="2 3" key="1">
    <citation type="submission" date="2016-10" db="EMBL/GenBank/DDBJ databases">
        <authorList>
            <person name="de Groot N.N."/>
        </authorList>
    </citation>
    <scope>NUCLEOTIDE SEQUENCE [LARGE SCALE GENOMIC DNA]</scope>
    <source>
        <strain evidence="2 3">CPCC 201354</strain>
    </source>
</reference>
<dbReference type="RefSeq" id="WP_093167954.1">
    <property type="nucleotide sequence ID" value="NZ_FNCN01000002.1"/>
</dbReference>
<dbReference type="EMBL" id="FNCN01000002">
    <property type="protein sequence ID" value="SDG20760.1"/>
    <property type="molecule type" value="Genomic_DNA"/>
</dbReference>
<dbReference type="Proteomes" id="UP000198923">
    <property type="component" value="Unassembled WGS sequence"/>
</dbReference>